<dbReference type="AlphaFoldDB" id="A0A7S1F8D6"/>
<keyword evidence="1" id="KW-1133">Transmembrane helix</keyword>
<gene>
    <name evidence="2" type="ORF">NSCI0253_LOCUS23949</name>
</gene>
<dbReference type="EMBL" id="HBFQ01033987">
    <property type="protein sequence ID" value="CAD8849599.1"/>
    <property type="molecule type" value="Transcribed_RNA"/>
</dbReference>
<feature type="transmembrane region" description="Helical" evidence="1">
    <location>
        <begin position="87"/>
        <end position="105"/>
    </location>
</feature>
<organism evidence="2">
    <name type="scientific">Noctiluca scintillans</name>
    <name type="common">Sea sparkle</name>
    <name type="synonym">Red tide dinoflagellate</name>
    <dbReference type="NCBI Taxonomy" id="2966"/>
    <lineage>
        <taxon>Eukaryota</taxon>
        <taxon>Sar</taxon>
        <taxon>Alveolata</taxon>
        <taxon>Dinophyceae</taxon>
        <taxon>Noctilucales</taxon>
        <taxon>Noctilucaceae</taxon>
        <taxon>Noctiluca</taxon>
    </lineage>
</organism>
<sequence length="134" mass="15427">MWVFCNVVMITISIGGAVKYALPQFSDIRLWFPSKDQVSSIIVSGMGAFEKVATVVQDLILWSDPYLTIKAIVACDVVRRLHDWVSLTWMIFFFGNMLFAMPYMGRVTPYVEKARAKRNEFLSKVPKYDAKKYL</sequence>
<reference evidence="2" key="1">
    <citation type="submission" date="2021-01" db="EMBL/GenBank/DDBJ databases">
        <authorList>
            <person name="Corre E."/>
            <person name="Pelletier E."/>
            <person name="Niang G."/>
            <person name="Scheremetjew M."/>
            <person name="Finn R."/>
            <person name="Kale V."/>
            <person name="Holt S."/>
            <person name="Cochrane G."/>
            <person name="Meng A."/>
            <person name="Brown T."/>
            <person name="Cohen L."/>
        </authorList>
    </citation>
    <scope>NUCLEOTIDE SEQUENCE</scope>
</reference>
<evidence type="ECO:0000256" key="1">
    <source>
        <dbReference type="SAM" id="Phobius"/>
    </source>
</evidence>
<keyword evidence="1" id="KW-0812">Transmembrane</keyword>
<evidence type="ECO:0000313" key="2">
    <source>
        <dbReference type="EMBL" id="CAD8849599.1"/>
    </source>
</evidence>
<name>A0A7S1F8D6_NOCSC</name>
<proteinExistence type="predicted"/>
<keyword evidence="1" id="KW-0472">Membrane</keyword>
<protein>
    <submittedName>
        <fullName evidence="2">Uncharacterized protein</fullName>
    </submittedName>
</protein>
<accession>A0A7S1F8D6</accession>